<evidence type="ECO:0000256" key="6">
    <source>
        <dbReference type="ARBA" id="ARBA00023012"/>
    </source>
</evidence>
<dbReference type="SMART" id="SM00387">
    <property type="entry name" value="HATPase_c"/>
    <property type="match status" value="1"/>
</dbReference>
<dbReference type="Proteomes" id="UP001451571">
    <property type="component" value="Chromosome"/>
</dbReference>
<evidence type="ECO:0000256" key="5">
    <source>
        <dbReference type="ARBA" id="ARBA00022777"/>
    </source>
</evidence>
<name>A0ABZ3F128_9FIRM</name>
<dbReference type="PROSITE" id="PS50109">
    <property type="entry name" value="HIS_KIN"/>
    <property type="match status" value="1"/>
</dbReference>
<keyword evidence="4" id="KW-0808">Transferase</keyword>
<evidence type="ECO:0000256" key="4">
    <source>
        <dbReference type="ARBA" id="ARBA00022679"/>
    </source>
</evidence>
<dbReference type="InterPro" id="IPR003661">
    <property type="entry name" value="HisK_dim/P_dom"/>
</dbReference>
<keyword evidence="5 9" id="KW-0418">Kinase</keyword>
<evidence type="ECO:0000256" key="7">
    <source>
        <dbReference type="SAM" id="Phobius"/>
    </source>
</evidence>
<dbReference type="EMBL" id="CP146256">
    <property type="protein sequence ID" value="XAH75164.1"/>
    <property type="molecule type" value="Genomic_DNA"/>
</dbReference>
<dbReference type="PANTHER" id="PTHR43711">
    <property type="entry name" value="TWO-COMPONENT HISTIDINE KINASE"/>
    <property type="match status" value="1"/>
</dbReference>
<keyword evidence="7" id="KW-1133">Transmembrane helix</keyword>
<dbReference type="Gene3D" id="3.30.565.10">
    <property type="entry name" value="Histidine kinase-like ATPase, C-terminal domain"/>
    <property type="match status" value="1"/>
</dbReference>
<dbReference type="Gene3D" id="1.10.287.130">
    <property type="match status" value="1"/>
</dbReference>
<feature type="transmembrane region" description="Helical" evidence="7">
    <location>
        <begin position="173"/>
        <end position="198"/>
    </location>
</feature>
<sequence>MFKKVQFRLTLMCGGITTLILVIMTLGYLYISENNLKDTQFLSFRNNINTVTANLEQQSVIKHEWLSKLEDNGKYMIFLMDNGIPFLFNSRWARADVEELYTEAFAYYENTFSVELVEPALYHSIHLEFTFSSANGEDYFASVITLEKGKNILQMLVLSSLAPMKEQLFNQRLLFLGIISFVLIILWILSYAFTKLLLRPIEENRKNQVQFVASASHELRTPLAVILSCLESFKQAPENKRETFLNIMESESQRMSALIEDMLDLSRSDNHSFSIEKESTELDTLLLNSYEAFEPMAKERNLALTVHLPDTSLPSCRCDKARIEQVAAILLHNAVSYTPAGGSVSLSLQQRKKHFLIIVSDTGIGIPNDEKEKIFHRFYRSEKSRSAKGHFGLGLCIASEIVQAHNGSIRITDTPGGGATFTVCLPLS</sequence>
<evidence type="ECO:0000259" key="8">
    <source>
        <dbReference type="PROSITE" id="PS50109"/>
    </source>
</evidence>
<dbReference type="SUPFAM" id="SSF55874">
    <property type="entry name" value="ATPase domain of HSP90 chaperone/DNA topoisomerase II/histidine kinase"/>
    <property type="match status" value="1"/>
</dbReference>
<protein>
    <recommendedName>
        <fullName evidence="2">histidine kinase</fullName>
        <ecNumber evidence="2">2.7.13.3</ecNumber>
    </recommendedName>
</protein>
<evidence type="ECO:0000256" key="3">
    <source>
        <dbReference type="ARBA" id="ARBA00022553"/>
    </source>
</evidence>
<dbReference type="InterPro" id="IPR005467">
    <property type="entry name" value="His_kinase_dom"/>
</dbReference>
<keyword evidence="6" id="KW-0902">Two-component regulatory system</keyword>
<keyword evidence="7" id="KW-0812">Transmembrane</keyword>
<dbReference type="InterPro" id="IPR036890">
    <property type="entry name" value="HATPase_C_sf"/>
</dbReference>
<keyword evidence="7" id="KW-0472">Membrane</keyword>
<evidence type="ECO:0000313" key="9">
    <source>
        <dbReference type="EMBL" id="XAH75164.1"/>
    </source>
</evidence>
<reference evidence="9 10" key="1">
    <citation type="submission" date="2024-02" db="EMBL/GenBank/DDBJ databases">
        <title>Bacterial strain from lacustrine sediment.</title>
        <authorList>
            <person name="Petit C."/>
            <person name="Fadhlaoui K."/>
        </authorList>
    </citation>
    <scope>NUCLEOTIDE SEQUENCE [LARGE SCALE GENOMIC DNA]</scope>
    <source>
        <strain evidence="9 10">IPX-CK</strain>
    </source>
</reference>
<dbReference type="SUPFAM" id="SSF47384">
    <property type="entry name" value="Homodimeric domain of signal transducing histidine kinase"/>
    <property type="match status" value="1"/>
</dbReference>
<feature type="transmembrane region" description="Helical" evidence="7">
    <location>
        <begin position="9"/>
        <end position="31"/>
    </location>
</feature>
<dbReference type="InterPro" id="IPR050736">
    <property type="entry name" value="Sensor_HK_Regulatory"/>
</dbReference>
<feature type="domain" description="Histidine kinase" evidence="8">
    <location>
        <begin position="214"/>
        <end position="428"/>
    </location>
</feature>
<dbReference type="CDD" id="cd00075">
    <property type="entry name" value="HATPase"/>
    <property type="match status" value="1"/>
</dbReference>
<dbReference type="PANTHER" id="PTHR43711:SF1">
    <property type="entry name" value="HISTIDINE KINASE 1"/>
    <property type="match status" value="1"/>
</dbReference>
<dbReference type="Pfam" id="PF00512">
    <property type="entry name" value="HisKA"/>
    <property type="match status" value="1"/>
</dbReference>
<accession>A0ABZ3F128</accession>
<evidence type="ECO:0000256" key="1">
    <source>
        <dbReference type="ARBA" id="ARBA00000085"/>
    </source>
</evidence>
<keyword evidence="3" id="KW-0597">Phosphoprotein</keyword>
<comment type="catalytic activity">
    <reaction evidence="1">
        <text>ATP + protein L-histidine = ADP + protein N-phospho-L-histidine.</text>
        <dbReference type="EC" id="2.7.13.3"/>
    </reaction>
</comment>
<dbReference type="Pfam" id="PF02518">
    <property type="entry name" value="HATPase_c"/>
    <property type="match status" value="1"/>
</dbReference>
<dbReference type="PRINTS" id="PR00344">
    <property type="entry name" value="BCTRLSENSOR"/>
</dbReference>
<dbReference type="EC" id="2.7.13.3" evidence="2"/>
<evidence type="ECO:0000313" key="10">
    <source>
        <dbReference type="Proteomes" id="UP001451571"/>
    </source>
</evidence>
<gene>
    <name evidence="9" type="ORF">V6984_05215</name>
</gene>
<keyword evidence="10" id="KW-1185">Reference proteome</keyword>
<dbReference type="SMART" id="SM00388">
    <property type="entry name" value="HisKA"/>
    <property type="match status" value="1"/>
</dbReference>
<dbReference type="InterPro" id="IPR003594">
    <property type="entry name" value="HATPase_dom"/>
</dbReference>
<proteinExistence type="predicted"/>
<evidence type="ECO:0000256" key="2">
    <source>
        <dbReference type="ARBA" id="ARBA00012438"/>
    </source>
</evidence>
<dbReference type="RefSeq" id="WP_342758727.1">
    <property type="nucleotide sequence ID" value="NZ_CP146256.1"/>
</dbReference>
<dbReference type="GO" id="GO:0016301">
    <property type="term" value="F:kinase activity"/>
    <property type="evidence" value="ECO:0007669"/>
    <property type="project" value="UniProtKB-KW"/>
</dbReference>
<organism evidence="9 10">
    <name type="scientific">Kineothrix sedimenti</name>
    <dbReference type="NCBI Taxonomy" id="3123317"/>
    <lineage>
        <taxon>Bacteria</taxon>
        <taxon>Bacillati</taxon>
        <taxon>Bacillota</taxon>
        <taxon>Clostridia</taxon>
        <taxon>Lachnospirales</taxon>
        <taxon>Lachnospiraceae</taxon>
        <taxon>Kineothrix</taxon>
    </lineage>
</organism>
<dbReference type="InterPro" id="IPR036097">
    <property type="entry name" value="HisK_dim/P_sf"/>
</dbReference>
<dbReference type="InterPro" id="IPR004358">
    <property type="entry name" value="Sig_transdc_His_kin-like_C"/>
</dbReference>
<dbReference type="CDD" id="cd00082">
    <property type="entry name" value="HisKA"/>
    <property type="match status" value="1"/>
</dbReference>